<protein>
    <submittedName>
        <fullName evidence="11">Biotin carboxylase N-terminal domain-containing protein</fullName>
    </submittedName>
</protein>
<evidence type="ECO:0000256" key="1">
    <source>
        <dbReference type="ARBA" id="ARBA00001953"/>
    </source>
</evidence>
<dbReference type="InterPro" id="IPR011054">
    <property type="entry name" value="Rudment_hybrid_motif"/>
</dbReference>
<reference evidence="12" key="1">
    <citation type="journal article" date="2019" name="Int. J. Syst. Evol. Microbiol.">
        <title>The Global Catalogue of Microorganisms (GCM) 10K type strain sequencing project: providing services to taxonomists for standard genome sequencing and annotation.</title>
        <authorList>
            <consortium name="The Broad Institute Genomics Platform"/>
            <consortium name="The Broad Institute Genome Sequencing Center for Infectious Disease"/>
            <person name="Wu L."/>
            <person name="Ma J."/>
        </authorList>
    </citation>
    <scope>NUCLEOTIDE SEQUENCE [LARGE SCALE GENOMIC DNA]</scope>
    <source>
        <strain evidence="12">JCM 14718</strain>
    </source>
</reference>
<dbReference type="SMART" id="SM00878">
    <property type="entry name" value="Biotin_carb_C"/>
    <property type="match status" value="1"/>
</dbReference>
<evidence type="ECO:0000256" key="5">
    <source>
        <dbReference type="ARBA" id="ARBA00023267"/>
    </source>
</evidence>
<dbReference type="PROSITE" id="PS50975">
    <property type="entry name" value="ATP_GRASP"/>
    <property type="match status" value="1"/>
</dbReference>
<evidence type="ECO:0000313" key="12">
    <source>
        <dbReference type="Proteomes" id="UP001500618"/>
    </source>
</evidence>
<evidence type="ECO:0000256" key="7">
    <source>
        <dbReference type="PROSITE-ProRule" id="PRU00409"/>
    </source>
</evidence>
<dbReference type="PROSITE" id="PS50979">
    <property type="entry name" value="BC"/>
    <property type="match status" value="1"/>
</dbReference>
<dbReference type="Gene3D" id="3.30.470.20">
    <property type="entry name" value="ATP-grasp fold, B domain"/>
    <property type="match status" value="1"/>
</dbReference>
<organism evidence="11 12">
    <name type="scientific">Fodinicola feengrottensis</name>
    <dbReference type="NCBI Taxonomy" id="435914"/>
    <lineage>
        <taxon>Bacteria</taxon>
        <taxon>Bacillati</taxon>
        <taxon>Actinomycetota</taxon>
        <taxon>Actinomycetes</taxon>
        <taxon>Mycobacteriales</taxon>
        <taxon>Fodinicola</taxon>
    </lineage>
</organism>
<feature type="domain" description="Biotin carboxylation" evidence="10">
    <location>
        <begin position="1"/>
        <end position="416"/>
    </location>
</feature>
<dbReference type="InterPro" id="IPR011761">
    <property type="entry name" value="ATP-grasp"/>
</dbReference>
<dbReference type="InterPro" id="IPR001882">
    <property type="entry name" value="Biotin_BS"/>
</dbReference>
<dbReference type="InterPro" id="IPR005481">
    <property type="entry name" value="BC-like_N"/>
</dbReference>
<keyword evidence="3 7" id="KW-0547">Nucleotide-binding</keyword>
<dbReference type="PROSITE" id="PS00188">
    <property type="entry name" value="BIOTIN"/>
    <property type="match status" value="1"/>
</dbReference>
<dbReference type="CDD" id="cd06850">
    <property type="entry name" value="biotinyl_domain"/>
    <property type="match status" value="1"/>
</dbReference>
<dbReference type="InterPro" id="IPR016185">
    <property type="entry name" value="PreATP-grasp_dom_sf"/>
</dbReference>
<dbReference type="InterPro" id="IPR011053">
    <property type="entry name" value="Single_hybrid_motif"/>
</dbReference>
<dbReference type="InterPro" id="IPR011764">
    <property type="entry name" value="Biotin_carboxylation_dom"/>
</dbReference>
<comment type="caution">
    <text evidence="11">The sequence shown here is derived from an EMBL/GenBank/DDBJ whole genome shotgun (WGS) entry which is preliminary data.</text>
</comment>
<feature type="domain" description="ATP-grasp" evidence="9">
    <location>
        <begin position="90"/>
        <end position="280"/>
    </location>
</feature>
<comment type="catalytic activity">
    <reaction evidence="6">
        <text>N(6)-biotinyl-L-lysyl-[protein] + hydrogencarbonate + ATP = N(6)-carboxybiotinyl-L-lysyl-[protein] + ADP + phosphate + H(+)</text>
        <dbReference type="Rhea" id="RHEA:13501"/>
        <dbReference type="Rhea" id="RHEA-COMP:10505"/>
        <dbReference type="Rhea" id="RHEA-COMP:10506"/>
        <dbReference type="ChEBI" id="CHEBI:15378"/>
        <dbReference type="ChEBI" id="CHEBI:17544"/>
        <dbReference type="ChEBI" id="CHEBI:30616"/>
        <dbReference type="ChEBI" id="CHEBI:43474"/>
        <dbReference type="ChEBI" id="CHEBI:83144"/>
        <dbReference type="ChEBI" id="CHEBI:83145"/>
        <dbReference type="ChEBI" id="CHEBI:456216"/>
        <dbReference type="EC" id="6.3.4.14"/>
    </reaction>
    <physiologicalReaction direction="left-to-right" evidence="6">
        <dbReference type="Rhea" id="RHEA:13502"/>
    </physiologicalReaction>
</comment>
<dbReference type="EMBL" id="BAAANY010000020">
    <property type="protein sequence ID" value="GAA1696057.1"/>
    <property type="molecule type" value="Genomic_DNA"/>
</dbReference>
<name>A0ABP4TYN8_9ACTN</name>
<evidence type="ECO:0000313" key="11">
    <source>
        <dbReference type="EMBL" id="GAA1696057.1"/>
    </source>
</evidence>
<evidence type="ECO:0000256" key="3">
    <source>
        <dbReference type="ARBA" id="ARBA00022741"/>
    </source>
</evidence>
<sequence>MYSDPDAGSPHVPEADSAVRLAGETPAETYLNVDVLIAAAKEAGADAVHPGYGFLSENAGFARAVEAAGLCWIGPPPAAIDAMGSKIASKQLMIEAGVPVLGQLEPEHVTDADLPVLIKASAGGGGRGMRVVRRLEDLAGELTAASAEAASAFGDGSVFCERYLPTGRHIEVQVMADAHGTVWALQERECSIQRRHQKIVEETPSPLVSTKPAMRAALMSAATAATKAIDYRGAGTVEFLATDDGEFFFLEMNTRLQVEHPVTECVHQVDLVRLQLRIAEGEPLPAIAPVAQGHAIEVRLYAEDPGNSWQPQTGVLYRFELAQPALEFEVLRSYGLRLDSGVQNGSEVGIHYDPMLAKVIAWHPDRREAATALAGALRRMTIHGLKTNRDLLVRVLSDPDFLAGETRTDFLEHHDLFQPLLDKDEVKLAALACAVADAEANRRDAGDLSGLPVGWRNVFSTPLRKKYADGTDEHVVSYRLSRDGLAAPDHPNVGLVEASAAGVALVVGGVRRWFSVARYEDLRCVDSASGSVQVHRIGRFAPADSGAASGSLTAPMPGSIVRLAVAVGDRVRAGQPLLWLEAMKMEHQVSAPVAGVVDELTVRIGQQVEIGAVLAVVRPETDEESGS</sequence>
<dbReference type="PROSITE" id="PS50968">
    <property type="entry name" value="BIOTINYL_LIPOYL"/>
    <property type="match status" value="1"/>
</dbReference>
<dbReference type="SUPFAM" id="SSF51246">
    <property type="entry name" value="Rudiment single hybrid motif"/>
    <property type="match status" value="1"/>
</dbReference>
<gene>
    <name evidence="11" type="ORF">GCM10009765_51630</name>
</gene>
<evidence type="ECO:0000259" key="9">
    <source>
        <dbReference type="PROSITE" id="PS50975"/>
    </source>
</evidence>
<comment type="cofactor">
    <cofactor evidence="1">
        <name>biotin</name>
        <dbReference type="ChEBI" id="CHEBI:57586"/>
    </cofactor>
</comment>
<keyword evidence="2" id="KW-0436">Ligase</keyword>
<dbReference type="Gene3D" id="3.30.1490.20">
    <property type="entry name" value="ATP-grasp fold, A domain"/>
    <property type="match status" value="1"/>
</dbReference>
<dbReference type="Pfam" id="PF00289">
    <property type="entry name" value="Biotin_carb_N"/>
    <property type="match status" value="1"/>
</dbReference>
<feature type="domain" description="Lipoyl-binding" evidence="8">
    <location>
        <begin position="542"/>
        <end position="618"/>
    </location>
</feature>
<evidence type="ECO:0000256" key="2">
    <source>
        <dbReference type="ARBA" id="ARBA00022598"/>
    </source>
</evidence>
<dbReference type="SUPFAM" id="SSF51230">
    <property type="entry name" value="Single hybrid motif"/>
    <property type="match status" value="1"/>
</dbReference>
<evidence type="ECO:0000259" key="10">
    <source>
        <dbReference type="PROSITE" id="PS50979"/>
    </source>
</evidence>
<dbReference type="Gene3D" id="3.40.50.20">
    <property type="match status" value="1"/>
</dbReference>
<accession>A0ABP4TYN8</accession>
<evidence type="ECO:0000259" key="8">
    <source>
        <dbReference type="PROSITE" id="PS50968"/>
    </source>
</evidence>
<dbReference type="InterPro" id="IPR000089">
    <property type="entry name" value="Biotin_lipoyl"/>
</dbReference>
<dbReference type="Pfam" id="PF00364">
    <property type="entry name" value="Biotin_lipoyl"/>
    <property type="match status" value="1"/>
</dbReference>
<dbReference type="Proteomes" id="UP001500618">
    <property type="component" value="Unassembled WGS sequence"/>
</dbReference>
<dbReference type="PROSITE" id="PS00867">
    <property type="entry name" value="CPSASE_2"/>
    <property type="match status" value="1"/>
</dbReference>
<evidence type="ECO:0000256" key="4">
    <source>
        <dbReference type="ARBA" id="ARBA00022840"/>
    </source>
</evidence>
<dbReference type="Pfam" id="PF02786">
    <property type="entry name" value="CPSase_L_D2"/>
    <property type="match status" value="1"/>
</dbReference>
<dbReference type="InterPro" id="IPR048429">
    <property type="entry name" value="MCC_alpha_BT"/>
</dbReference>
<evidence type="ECO:0000256" key="6">
    <source>
        <dbReference type="ARBA" id="ARBA00048501"/>
    </source>
</evidence>
<dbReference type="PANTHER" id="PTHR18866">
    <property type="entry name" value="CARBOXYLASE:PYRUVATE/ACETYL-COA/PROPIONYL-COA CARBOXYLASE"/>
    <property type="match status" value="1"/>
</dbReference>
<dbReference type="Gene3D" id="2.40.50.100">
    <property type="match status" value="1"/>
</dbReference>
<dbReference type="InterPro" id="IPR050856">
    <property type="entry name" value="Biotin_carboxylase_complex"/>
</dbReference>
<dbReference type="SUPFAM" id="SSF52440">
    <property type="entry name" value="PreATP-grasp domain"/>
    <property type="match status" value="1"/>
</dbReference>
<dbReference type="PANTHER" id="PTHR18866:SF126">
    <property type="entry name" value="BIOTIN CARBOXYLASE"/>
    <property type="match status" value="1"/>
</dbReference>
<dbReference type="Pfam" id="PF21139">
    <property type="entry name" value="BT_MCC_alpha"/>
    <property type="match status" value="1"/>
</dbReference>
<keyword evidence="12" id="KW-1185">Reference proteome</keyword>
<keyword evidence="4 7" id="KW-0067">ATP-binding</keyword>
<dbReference type="SUPFAM" id="SSF56059">
    <property type="entry name" value="Glutathione synthetase ATP-binding domain-like"/>
    <property type="match status" value="1"/>
</dbReference>
<dbReference type="Pfam" id="PF02785">
    <property type="entry name" value="Biotin_carb_C"/>
    <property type="match status" value="1"/>
</dbReference>
<dbReference type="InterPro" id="IPR013815">
    <property type="entry name" value="ATP_grasp_subdomain_1"/>
</dbReference>
<dbReference type="InterPro" id="IPR005482">
    <property type="entry name" value="Biotin_COase_C"/>
</dbReference>
<keyword evidence="5" id="KW-0092">Biotin</keyword>
<proteinExistence type="predicted"/>
<dbReference type="InterPro" id="IPR005479">
    <property type="entry name" value="CPAse_ATP-bd"/>
</dbReference>